<dbReference type="EMBL" id="CP015772">
    <property type="protein sequence ID" value="ANH80813.1"/>
    <property type="molecule type" value="Genomic_DNA"/>
</dbReference>
<sequence length="194" mass="21501">MKINDILIRVAVPQDQQYARTIVNEMEASAKARGTGIAKRSPELINQEIREGKAVIAATQSGWEDDQLVSHCGLIVSPHWRRRGVATKLKKNLFRLTRKKFPNAKIFGITTGLATMKINASLGLNPVTCAEITLGILFRENCKSCAHYNTLQSTGYKNCLCTALLFDPQHKKQKINLYDNHSIAGGSDLLLPVL</sequence>
<dbReference type="OrthoDB" id="9812988at2"/>
<evidence type="ECO:0008006" key="3">
    <source>
        <dbReference type="Google" id="ProtNLM"/>
    </source>
</evidence>
<evidence type="ECO:0000313" key="2">
    <source>
        <dbReference type="Proteomes" id="UP000077667"/>
    </source>
</evidence>
<proteinExistence type="predicted"/>
<keyword evidence="2" id="KW-1185">Reference proteome</keyword>
<name>A0A1A9HZW9_9BACT</name>
<protein>
    <recommendedName>
        <fullName evidence="3">Acetyltransferase</fullName>
    </recommendedName>
</protein>
<reference evidence="1 2" key="1">
    <citation type="submission" date="2016-05" db="EMBL/GenBank/DDBJ databases">
        <title>Niabella ginsenosidivorans BS26 whole genome sequencing.</title>
        <authorList>
            <person name="Im W.T."/>
            <person name="Siddiqi M.Z."/>
        </authorList>
    </citation>
    <scope>NUCLEOTIDE SEQUENCE [LARGE SCALE GENOMIC DNA]</scope>
    <source>
        <strain evidence="1 2">BS26</strain>
    </source>
</reference>
<dbReference type="RefSeq" id="WP_067753940.1">
    <property type="nucleotide sequence ID" value="NZ_CP015772.1"/>
</dbReference>
<accession>A0A1A9HZW9</accession>
<gene>
    <name evidence="1" type="ORF">A8C56_07320</name>
</gene>
<dbReference type="STRING" id="1176587.A8C56_07320"/>
<organism evidence="1 2">
    <name type="scientific">Niabella ginsenosidivorans</name>
    <dbReference type="NCBI Taxonomy" id="1176587"/>
    <lineage>
        <taxon>Bacteria</taxon>
        <taxon>Pseudomonadati</taxon>
        <taxon>Bacteroidota</taxon>
        <taxon>Chitinophagia</taxon>
        <taxon>Chitinophagales</taxon>
        <taxon>Chitinophagaceae</taxon>
        <taxon>Niabella</taxon>
    </lineage>
</organism>
<dbReference type="InterPro" id="IPR016181">
    <property type="entry name" value="Acyl_CoA_acyltransferase"/>
</dbReference>
<dbReference type="Proteomes" id="UP000077667">
    <property type="component" value="Chromosome"/>
</dbReference>
<dbReference type="AlphaFoldDB" id="A0A1A9HZW9"/>
<dbReference type="KEGG" id="nia:A8C56_07320"/>
<evidence type="ECO:0000313" key="1">
    <source>
        <dbReference type="EMBL" id="ANH80813.1"/>
    </source>
</evidence>
<dbReference type="SUPFAM" id="SSF55729">
    <property type="entry name" value="Acyl-CoA N-acyltransferases (Nat)"/>
    <property type="match status" value="1"/>
</dbReference>